<comment type="caution">
    <text evidence="12">The sequence shown here is derived from an EMBL/GenBank/DDBJ whole genome shotgun (WGS) entry which is preliminary data.</text>
</comment>
<dbReference type="SUPFAM" id="SSF54523">
    <property type="entry name" value="Pili subunits"/>
    <property type="match status" value="1"/>
</dbReference>
<evidence type="ECO:0000256" key="4">
    <source>
        <dbReference type="ARBA" id="ARBA00022481"/>
    </source>
</evidence>
<dbReference type="RefSeq" id="WP_133588216.1">
    <property type="nucleotide sequence ID" value="NZ_CP037953.1"/>
</dbReference>
<evidence type="ECO:0000313" key="13">
    <source>
        <dbReference type="Proteomes" id="UP000295375"/>
    </source>
</evidence>
<evidence type="ECO:0000259" key="11">
    <source>
        <dbReference type="Pfam" id="PF02501"/>
    </source>
</evidence>
<comment type="subunit">
    <text evidence="9">Type II secretion is composed of four main components: the outer membrane complex, the inner membrane complex, the cytoplasmic secretion ATPase and the periplasm-spanning pseudopilus.</text>
</comment>
<organism evidence="12 13">
    <name type="scientific">Permianibacter aggregans</name>
    <dbReference type="NCBI Taxonomy" id="1510150"/>
    <lineage>
        <taxon>Bacteria</taxon>
        <taxon>Pseudomonadati</taxon>
        <taxon>Pseudomonadota</taxon>
        <taxon>Gammaproteobacteria</taxon>
        <taxon>Pseudomonadales</taxon>
        <taxon>Pseudomonadaceae</taxon>
        <taxon>Permianibacter</taxon>
    </lineage>
</organism>
<dbReference type="AlphaFoldDB" id="A0A4R6V103"/>
<dbReference type="GO" id="GO:0015628">
    <property type="term" value="P:protein secretion by the type II secretion system"/>
    <property type="evidence" value="ECO:0007669"/>
    <property type="project" value="UniProtKB-UniRule"/>
</dbReference>
<evidence type="ECO:0000256" key="6">
    <source>
        <dbReference type="ARBA" id="ARBA00022692"/>
    </source>
</evidence>
<keyword evidence="4 9" id="KW-0488">Methylation</keyword>
<dbReference type="InterPro" id="IPR003413">
    <property type="entry name" value="T2SS_GspI_C"/>
</dbReference>
<keyword evidence="6" id="KW-0812">Transmembrane</keyword>
<evidence type="ECO:0000313" key="12">
    <source>
        <dbReference type="EMBL" id="TDQ49684.1"/>
    </source>
</evidence>
<keyword evidence="7" id="KW-1133">Transmembrane helix</keyword>
<comment type="subcellular location">
    <subcellularLocation>
        <location evidence="1 9">Cell inner membrane</location>
        <topology evidence="1 9">Single-pass membrane protein</topology>
    </subcellularLocation>
</comment>
<sequence>MLISRQAKGFTLLEVLVALAIFAITAAAMMNSIASSLNAQSHMERKVLAHWMAQNIMAETRFLPQWPSVGLSNGDVEMTGHIWYWQRKVEETADPKLRRIEIEIRAEQDDEDPLVRLAGFVSERPAELFGPAETNLSSDGRLADDPSVKPPGGGLDVEVPEDEGEQDPPDVPPPDKDRD</sequence>
<keyword evidence="13" id="KW-1185">Reference proteome</keyword>
<evidence type="ECO:0000256" key="2">
    <source>
        <dbReference type="ARBA" id="ARBA00008358"/>
    </source>
</evidence>
<dbReference type="Gene3D" id="3.30.1300.30">
    <property type="entry name" value="GSPII I/J protein-like"/>
    <property type="match status" value="1"/>
</dbReference>
<evidence type="ECO:0000256" key="3">
    <source>
        <dbReference type="ARBA" id="ARBA00022475"/>
    </source>
</evidence>
<feature type="region of interest" description="Disordered" evidence="10">
    <location>
        <begin position="128"/>
        <end position="179"/>
    </location>
</feature>
<evidence type="ECO:0000256" key="5">
    <source>
        <dbReference type="ARBA" id="ARBA00022519"/>
    </source>
</evidence>
<protein>
    <recommendedName>
        <fullName evidence="9">Type II secretion system protein I</fullName>
        <shortName evidence="9">T2SS minor pseudopilin I</shortName>
    </recommendedName>
</protein>
<dbReference type="PANTHER" id="PTHR38779:SF2">
    <property type="entry name" value="TYPE II SECRETION SYSTEM PROTEIN I-RELATED"/>
    <property type="match status" value="1"/>
</dbReference>
<proteinExistence type="inferred from homology"/>
<dbReference type="NCBIfam" id="TIGR02532">
    <property type="entry name" value="IV_pilin_GFxxxE"/>
    <property type="match status" value="1"/>
</dbReference>
<accession>A0A4R6V103</accession>
<dbReference type="Pfam" id="PF07963">
    <property type="entry name" value="N_methyl"/>
    <property type="match status" value="1"/>
</dbReference>
<evidence type="ECO:0000256" key="8">
    <source>
        <dbReference type="ARBA" id="ARBA00023136"/>
    </source>
</evidence>
<gene>
    <name evidence="12" type="ORF">EV696_10352</name>
</gene>
<dbReference type="PROSITE" id="PS00409">
    <property type="entry name" value="PROKAR_NTER_METHYL"/>
    <property type="match status" value="1"/>
</dbReference>
<dbReference type="Proteomes" id="UP000295375">
    <property type="component" value="Unassembled WGS sequence"/>
</dbReference>
<keyword evidence="8" id="KW-0472">Membrane</keyword>
<dbReference type="Pfam" id="PF02501">
    <property type="entry name" value="T2SSI"/>
    <property type="match status" value="1"/>
</dbReference>
<dbReference type="NCBIfam" id="TIGR01707">
    <property type="entry name" value="gspI"/>
    <property type="match status" value="1"/>
</dbReference>
<dbReference type="InterPro" id="IPR045584">
    <property type="entry name" value="Pilin-like"/>
</dbReference>
<evidence type="ECO:0000256" key="1">
    <source>
        <dbReference type="ARBA" id="ARBA00004377"/>
    </source>
</evidence>
<dbReference type="PANTHER" id="PTHR38779">
    <property type="entry name" value="TYPE II SECRETION SYSTEM PROTEIN I-RELATED"/>
    <property type="match status" value="1"/>
</dbReference>
<keyword evidence="3" id="KW-1003">Cell membrane</keyword>
<comment type="similarity">
    <text evidence="2 9">Belongs to the GSP I family.</text>
</comment>
<keyword evidence="5 9" id="KW-0997">Cell inner membrane</keyword>
<reference evidence="12 13" key="1">
    <citation type="submission" date="2019-03" db="EMBL/GenBank/DDBJ databases">
        <title>Genomic Encyclopedia of Type Strains, Phase IV (KMG-IV): sequencing the most valuable type-strain genomes for metagenomic binning, comparative biology and taxonomic classification.</title>
        <authorList>
            <person name="Goeker M."/>
        </authorList>
    </citation>
    <scope>NUCLEOTIDE SEQUENCE [LARGE SCALE GENOMIC DNA]</scope>
    <source>
        <strain evidence="12 13">DSM 103792</strain>
    </source>
</reference>
<dbReference type="PRINTS" id="PR00885">
    <property type="entry name" value="BCTERIALGSPH"/>
</dbReference>
<dbReference type="OrthoDB" id="6121517at2"/>
<dbReference type="InterPro" id="IPR010052">
    <property type="entry name" value="T2SS_protein-GspI"/>
</dbReference>
<dbReference type="InterPro" id="IPR002416">
    <property type="entry name" value="T2SS_protein-GspH"/>
</dbReference>
<name>A0A4R6V103_9GAMM</name>
<feature type="compositionally biased region" description="Acidic residues" evidence="10">
    <location>
        <begin position="158"/>
        <end position="168"/>
    </location>
</feature>
<dbReference type="EMBL" id="SNYM01000003">
    <property type="protein sequence ID" value="TDQ49684.1"/>
    <property type="molecule type" value="Genomic_DNA"/>
</dbReference>
<evidence type="ECO:0000256" key="7">
    <source>
        <dbReference type="ARBA" id="ARBA00022989"/>
    </source>
</evidence>
<dbReference type="InterPro" id="IPR012902">
    <property type="entry name" value="N_methyl_site"/>
</dbReference>
<comment type="PTM">
    <text evidence="9">Cleaved by prepilin peptidase.</text>
</comment>
<feature type="domain" description="Type II secretion system protein GspI C-terminal" evidence="11">
    <location>
        <begin position="43"/>
        <end position="122"/>
    </location>
</feature>
<evidence type="ECO:0000256" key="10">
    <source>
        <dbReference type="SAM" id="MobiDB-lite"/>
    </source>
</evidence>
<evidence type="ECO:0000256" key="9">
    <source>
        <dbReference type="RuleBase" id="RU368030"/>
    </source>
</evidence>
<comment type="function">
    <text evidence="9">Component of the type II secretion system required for the energy-dependent secretion of extracellular factors such as proteases and toxins from the periplasm.</text>
</comment>
<dbReference type="GO" id="GO:0015627">
    <property type="term" value="C:type II protein secretion system complex"/>
    <property type="evidence" value="ECO:0007669"/>
    <property type="project" value="UniProtKB-UniRule"/>
</dbReference>
<dbReference type="GO" id="GO:0005886">
    <property type="term" value="C:plasma membrane"/>
    <property type="evidence" value="ECO:0007669"/>
    <property type="project" value="UniProtKB-SubCell"/>
</dbReference>